<evidence type="ECO:0000256" key="3">
    <source>
        <dbReference type="ARBA" id="ARBA00023015"/>
    </source>
</evidence>
<evidence type="ECO:0000313" key="10">
    <source>
        <dbReference type="EMBL" id="SVE75068.1"/>
    </source>
</evidence>
<dbReference type="SUPFAM" id="SSF68906">
    <property type="entry name" value="SAP domain"/>
    <property type="match status" value="1"/>
</dbReference>
<evidence type="ECO:0000256" key="2">
    <source>
        <dbReference type="ARBA" id="ARBA00022737"/>
    </source>
</evidence>
<keyword evidence="2" id="KW-0677">Repeat</keyword>
<feature type="domain" description="SAP" evidence="9">
    <location>
        <begin position="541"/>
        <end position="575"/>
    </location>
</feature>
<sequence length="877" mass="94172">MTMRFLFDLANISTLNTIMISRNLSSGMAVQKTEPQEILVGFAEPKQQKTPETDLRLRWTVRVSFFGGPALDGPFGSGPSPLSPAHLSGLVREHEGGSDKSEDSTSSDSDSSSPPSSPPRVDDSPLQKCMDRNKQSLKVKLMMRRPYMQLVDQGIMPPLKIPASFHEQRQKLQRAKMGDLLKHKIQHRPDRTELIRQHILEADTGKVDPSLAERQRMLKRARLADSLNDQLSHRPGPLELIQKNILHTDANVERAVKEGQISFRATCEGSAIRPSHPIRYVTPEGDDSSSEGALSPSQDGSLDGCSSNGGMVGAHGSNLTAGASSSPATVASSPGSLSSVASPAASLVVAPSPPPQKKVEQSALAAPPPPPPPPLPVVPSPSSLPVVIKTALDISKNRNRKKSKQKCPPKPRTIKFHEYKGPPNAQKLQPAIPSDVESSYELLLQQQQLFLQWQLEWQHKYPQIILPAKAPASSPSAHTAAAANEDAASNHLMAVTSVHPPTACSTAAAAPSASSTQSEPMASVSVVSATPINTTRIHVRLEEMKVSDLKAELKKRNLPVSGSKPQLIDRLRPFIGEDGTLTASRCLSRRGSQSQLQQQPQSTAHVLATDDLGAMPSPPTSNASRRVSCSSLDGSISSFRAGSSDMLLPSLSPTSSAASCSMSPSPCSVRPPSVINMDMDVEMSDASNTLDATDIKVEAPPTPPPLPSQLPVEQQIDDLMRGLQEEQRALMEQQHVLRQQVAASAHEEAQQAANAATPTSSSDPKSQQKFLLQQHIQLKMQQQQIQLQLEQLQQIQQQGPPSSPSASNRSTSSRMAARANRNAAKLQTSRNNAMTSSQSSGEVPEYASPSPSSTVQTSCDAGRRRAGHIDPQWGAAA</sequence>
<protein>
    <submittedName>
        <fullName evidence="10">EOG090X04KW</fullName>
    </submittedName>
</protein>
<feature type="compositionally biased region" description="Low complexity" evidence="8">
    <location>
        <begin position="320"/>
        <end position="350"/>
    </location>
</feature>
<dbReference type="InterPro" id="IPR036361">
    <property type="entry name" value="SAP_dom_sf"/>
</dbReference>
<reference evidence="10" key="1">
    <citation type="submission" date="2018-08" db="EMBL/GenBank/DDBJ databases">
        <authorList>
            <person name="Cornetti L."/>
        </authorList>
    </citation>
    <scope>NUCLEOTIDE SEQUENCE</scope>
    <source>
        <strain evidence="10">ZA-DOLI</strain>
    </source>
</reference>
<dbReference type="EMBL" id="LR005449">
    <property type="protein sequence ID" value="SVE75068.1"/>
    <property type="molecule type" value="mRNA"/>
</dbReference>
<evidence type="ECO:0000256" key="7">
    <source>
        <dbReference type="PROSITE-ProRule" id="PRU00401"/>
    </source>
</evidence>
<feature type="compositionally biased region" description="Basic and acidic residues" evidence="8">
    <location>
        <begin position="120"/>
        <end position="129"/>
    </location>
</feature>
<feature type="region of interest" description="Disordered" evidence="8">
    <location>
        <begin position="274"/>
        <end position="382"/>
    </location>
</feature>
<feature type="region of interest" description="Disordered" evidence="8">
    <location>
        <begin position="72"/>
        <end position="129"/>
    </location>
</feature>
<feature type="repeat" description="RPEL" evidence="7">
    <location>
        <begin position="225"/>
        <end position="250"/>
    </location>
</feature>
<dbReference type="Gene3D" id="6.10.150.10">
    <property type="match status" value="1"/>
</dbReference>
<feature type="compositionally biased region" description="Polar residues" evidence="8">
    <location>
        <begin position="757"/>
        <end position="768"/>
    </location>
</feature>
<feature type="region of interest" description="Disordered" evidence="8">
    <location>
        <begin position="738"/>
        <end position="768"/>
    </location>
</feature>
<feature type="region of interest" description="Disordered" evidence="8">
    <location>
        <begin position="610"/>
        <end position="629"/>
    </location>
</feature>
<dbReference type="InterPro" id="IPR003034">
    <property type="entry name" value="SAP_dom"/>
</dbReference>
<keyword evidence="4" id="KW-0175">Coiled coil</keyword>
<accession>A0A4Y7M089</accession>
<evidence type="ECO:0000259" key="9">
    <source>
        <dbReference type="PROSITE" id="PS50800"/>
    </source>
</evidence>
<dbReference type="AlphaFoldDB" id="A0A4Y7M089"/>
<feature type="compositionally biased region" description="Low complexity" evidence="8">
    <location>
        <begin position="73"/>
        <end position="84"/>
    </location>
</feature>
<dbReference type="SMART" id="SM00707">
    <property type="entry name" value="RPEL"/>
    <property type="match status" value="3"/>
</dbReference>
<evidence type="ECO:0000256" key="6">
    <source>
        <dbReference type="ARBA" id="ARBA00023242"/>
    </source>
</evidence>
<name>A0A4Y7M089_9CRUS</name>
<keyword evidence="6" id="KW-0539">Nucleus</keyword>
<dbReference type="Pfam" id="PF02755">
    <property type="entry name" value="RPEL"/>
    <property type="match status" value="2"/>
</dbReference>
<feature type="compositionally biased region" description="Low complexity" evidence="8">
    <location>
        <begin position="104"/>
        <end position="114"/>
    </location>
</feature>
<dbReference type="SMART" id="SM00513">
    <property type="entry name" value="SAP"/>
    <property type="match status" value="1"/>
</dbReference>
<dbReference type="Pfam" id="PF02037">
    <property type="entry name" value="SAP"/>
    <property type="match status" value="1"/>
</dbReference>
<feature type="compositionally biased region" description="Polar residues" evidence="8">
    <location>
        <begin position="849"/>
        <end position="859"/>
    </location>
</feature>
<evidence type="ECO:0000256" key="1">
    <source>
        <dbReference type="ARBA" id="ARBA00004123"/>
    </source>
</evidence>
<feature type="region of interest" description="Disordered" evidence="8">
    <location>
        <begin position="792"/>
        <end position="877"/>
    </location>
</feature>
<feature type="compositionally biased region" description="Basic and acidic residues" evidence="8">
    <location>
        <begin position="91"/>
        <end position="103"/>
    </location>
</feature>
<keyword evidence="3" id="KW-0805">Transcription regulation</keyword>
<dbReference type="GO" id="GO:0045944">
    <property type="term" value="P:positive regulation of transcription by RNA polymerase II"/>
    <property type="evidence" value="ECO:0007669"/>
    <property type="project" value="TreeGrafter"/>
</dbReference>
<feature type="region of interest" description="Disordered" evidence="8">
    <location>
        <begin position="394"/>
        <end position="413"/>
    </location>
</feature>
<gene>
    <name evidence="10" type="primary">EOG090X04KW</name>
</gene>
<comment type="subcellular location">
    <subcellularLocation>
        <location evidence="1">Nucleus</location>
    </subcellularLocation>
</comment>
<dbReference type="GO" id="GO:0003713">
    <property type="term" value="F:transcription coactivator activity"/>
    <property type="evidence" value="ECO:0007669"/>
    <property type="project" value="TreeGrafter"/>
</dbReference>
<organism evidence="10">
    <name type="scientific">Daphnia dolichocephala</name>
    <dbReference type="NCBI Taxonomy" id="2282166"/>
    <lineage>
        <taxon>Eukaryota</taxon>
        <taxon>Metazoa</taxon>
        <taxon>Ecdysozoa</taxon>
        <taxon>Arthropoda</taxon>
        <taxon>Crustacea</taxon>
        <taxon>Branchiopoda</taxon>
        <taxon>Diplostraca</taxon>
        <taxon>Cladocera</taxon>
        <taxon>Anomopoda</taxon>
        <taxon>Daphniidae</taxon>
        <taxon>Daphnia</taxon>
    </lineage>
</organism>
<evidence type="ECO:0000256" key="4">
    <source>
        <dbReference type="ARBA" id="ARBA00023054"/>
    </source>
</evidence>
<feature type="compositionally biased region" description="Polar residues" evidence="8">
    <location>
        <begin position="620"/>
        <end position="629"/>
    </location>
</feature>
<dbReference type="InterPro" id="IPR043451">
    <property type="entry name" value="Myocardin-like"/>
</dbReference>
<dbReference type="InterPro" id="IPR004018">
    <property type="entry name" value="RPEL_repeat"/>
</dbReference>
<dbReference type="PANTHER" id="PTHR22793">
    <property type="entry name" value="MYOCARDIN-RELATED TRANSCRIPTION FACTOR-RELATED"/>
    <property type="match status" value="1"/>
</dbReference>
<feature type="compositionally biased region" description="Pro residues" evidence="8">
    <location>
        <begin position="366"/>
        <end position="379"/>
    </location>
</feature>
<proteinExistence type="evidence at transcript level"/>
<dbReference type="PANTHER" id="PTHR22793:SF12">
    <property type="entry name" value="MYOCARDIN-RELATED TRANSCRIPTION FACTOR, ISOFORM H"/>
    <property type="match status" value="1"/>
</dbReference>
<evidence type="ECO:0000256" key="5">
    <source>
        <dbReference type="ARBA" id="ARBA00023163"/>
    </source>
</evidence>
<dbReference type="Gene3D" id="1.10.720.30">
    <property type="entry name" value="SAP domain"/>
    <property type="match status" value="1"/>
</dbReference>
<feature type="compositionally biased region" description="Low complexity" evidence="8">
    <location>
        <begin position="792"/>
        <end position="824"/>
    </location>
</feature>
<feature type="compositionally biased region" description="Basic residues" evidence="8">
    <location>
        <begin position="397"/>
        <end position="413"/>
    </location>
</feature>
<keyword evidence="5" id="KW-0804">Transcription</keyword>
<dbReference type="PROSITE" id="PS51073">
    <property type="entry name" value="RPEL"/>
    <property type="match status" value="2"/>
</dbReference>
<feature type="compositionally biased region" description="Polar residues" evidence="8">
    <location>
        <begin position="290"/>
        <end position="309"/>
    </location>
</feature>
<dbReference type="GO" id="GO:0005634">
    <property type="term" value="C:nucleus"/>
    <property type="evidence" value="ECO:0007669"/>
    <property type="project" value="UniProtKB-SubCell"/>
</dbReference>
<dbReference type="PROSITE" id="PS50800">
    <property type="entry name" value="SAP"/>
    <property type="match status" value="1"/>
</dbReference>
<evidence type="ECO:0000256" key="8">
    <source>
        <dbReference type="SAM" id="MobiDB-lite"/>
    </source>
</evidence>
<feature type="repeat" description="RPEL" evidence="7">
    <location>
        <begin position="179"/>
        <end position="204"/>
    </location>
</feature>
<dbReference type="Gene3D" id="6.10.140.2040">
    <property type="match status" value="1"/>
</dbReference>
<feature type="compositionally biased region" description="Low complexity" evidence="8">
    <location>
        <begin position="739"/>
        <end position="756"/>
    </location>
</feature>
<feature type="compositionally biased region" description="Polar residues" evidence="8">
    <location>
        <begin position="825"/>
        <end position="841"/>
    </location>
</feature>